<sequence length="195" mass="21869">MDSRTDEKWYKNEYEMDIKRVLRILAIVVIVAAASWGIGAWMEARHVPALPGEVILKGNMSLEEADRKVREAGYIPKGEVSRDEEGSYSQAYKSSEAFGYDTKGSVLGVKESGGNKYVLRFLYFDESSVEYKADNPGKVFNDILNELTSRIGADPVIIYEASFGNRWCWDLKGKTTVNLCYVADGVVSVGYSYKE</sequence>
<proteinExistence type="predicted"/>
<keyword evidence="2" id="KW-1185">Reference proteome</keyword>
<gene>
    <name evidence="1" type="ORF">JYE49_02915</name>
</gene>
<dbReference type="Proteomes" id="UP000682782">
    <property type="component" value="Chromosome"/>
</dbReference>
<evidence type="ECO:0000313" key="2">
    <source>
        <dbReference type="Proteomes" id="UP000682782"/>
    </source>
</evidence>
<reference evidence="1" key="1">
    <citation type="submission" date="2021-01" db="EMBL/GenBank/DDBJ databases">
        <title>Complete genome sequence of Clostridiales bacterium R-7.</title>
        <authorList>
            <person name="Mahoney-Kurpe S.C."/>
            <person name="Palevich N."/>
            <person name="Koike S."/>
            <person name="Moon C.D."/>
            <person name="Attwood G.T."/>
        </authorList>
    </citation>
    <scope>NUCLEOTIDE SEQUENCE</scope>
    <source>
        <strain evidence="1">R-7</strain>
    </source>
</reference>
<dbReference type="EMBL" id="CP068393">
    <property type="protein sequence ID" value="QUC67671.1"/>
    <property type="molecule type" value="Genomic_DNA"/>
</dbReference>
<organism evidence="1 2">
    <name type="scientific">Aristaeella hokkaidonensis</name>
    <dbReference type="NCBI Taxonomy" id="3046382"/>
    <lineage>
        <taxon>Bacteria</taxon>
        <taxon>Bacillati</taxon>
        <taxon>Bacillota</taxon>
        <taxon>Clostridia</taxon>
        <taxon>Eubacteriales</taxon>
        <taxon>Aristaeellaceae</taxon>
        <taxon>Aristaeella</taxon>
    </lineage>
</organism>
<name>A0AC61MXS5_9FIRM</name>
<protein>
    <submittedName>
        <fullName evidence="1">Uncharacterized protein</fullName>
    </submittedName>
</protein>
<evidence type="ECO:0000313" key="1">
    <source>
        <dbReference type="EMBL" id="QUC67671.1"/>
    </source>
</evidence>
<accession>A0AC61MXS5</accession>